<dbReference type="Gene3D" id="3.30.450.20">
    <property type="entry name" value="PAS domain"/>
    <property type="match status" value="1"/>
</dbReference>
<dbReference type="STRING" id="1238182.C882_4343"/>
<protein>
    <submittedName>
        <fullName evidence="1">Photoactive yellow protein</fullName>
    </submittedName>
</protein>
<dbReference type="RefSeq" id="WP_009540451.1">
    <property type="nucleotide sequence ID" value="NZ_ANHY01000008.1"/>
</dbReference>
<dbReference type="EMBL" id="ANHY01000008">
    <property type="protein sequence ID" value="EKV30384.1"/>
    <property type="molecule type" value="Genomic_DNA"/>
</dbReference>
<dbReference type="eggNOG" id="COG4251">
    <property type="taxonomic scope" value="Bacteria"/>
</dbReference>
<dbReference type="Proteomes" id="UP000009881">
    <property type="component" value="Unassembled WGS sequence"/>
</dbReference>
<keyword evidence="2" id="KW-1185">Reference proteome</keyword>
<sequence>MTFDDPDMLRWLESARAADLDALDFGVIGIGPDGAVSHYNAWEVEAAGISRDWAMGRDFFNEVGLCMNNFLVAQRFEDEPTLDAFVDYVLTFRMKPTRVTLRLLQHPDSPTRWILIRRV</sequence>
<evidence type="ECO:0000313" key="2">
    <source>
        <dbReference type="Proteomes" id="UP000009881"/>
    </source>
</evidence>
<comment type="caution">
    <text evidence="1">The sequence shown here is derived from an EMBL/GenBank/DDBJ whole genome shotgun (WGS) entry which is preliminary data.</text>
</comment>
<organism evidence="1 2">
    <name type="scientific">Caenispirillum salinarum AK4</name>
    <dbReference type="NCBI Taxonomy" id="1238182"/>
    <lineage>
        <taxon>Bacteria</taxon>
        <taxon>Pseudomonadati</taxon>
        <taxon>Pseudomonadota</taxon>
        <taxon>Alphaproteobacteria</taxon>
        <taxon>Rhodospirillales</taxon>
        <taxon>Novispirillaceae</taxon>
        <taxon>Caenispirillum</taxon>
    </lineage>
</organism>
<reference evidence="1 2" key="1">
    <citation type="journal article" date="2013" name="Genome Announc.">
        <title>Draft Genome Sequence of an Alphaproteobacterium, Caenispirillum salinarum AK4(T), Isolated from a Solar Saltern.</title>
        <authorList>
            <person name="Khatri I."/>
            <person name="Singh A."/>
            <person name="Korpole S."/>
            <person name="Pinnaka A.K."/>
            <person name="Subramanian S."/>
        </authorList>
    </citation>
    <scope>NUCLEOTIDE SEQUENCE [LARGE SCALE GENOMIC DNA]</scope>
    <source>
        <strain evidence="1 2">AK4</strain>
    </source>
</reference>
<gene>
    <name evidence="1" type="ORF">C882_4343</name>
</gene>
<proteinExistence type="predicted"/>
<dbReference type="InterPro" id="IPR035965">
    <property type="entry name" value="PAS-like_dom_sf"/>
</dbReference>
<dbReference type="OrthoDB" id="8447792at2"/>
<name>K9H014_9PROT</name>
<evidence type="ECO:0000313" key="1">
    <source>
        <dbReference type="EMBL" id="EKV30384.1"/>
    </source>
</evidence>
<dbReference type="SUPFAM" id="SSF55785">
    <property type="entry name" value="PYP-like sensor domain (PAS domain)"/>
    <property type="match status" value="1"/>
</dbReference>
<dbReference type="AlphaFoldDB" id="K9H014"/>
<accession>K9H014</accession>